<dbReference type="GO" id="GO:0051016">
    <property type="term" value="P:barbed-end actin filament capping"/>
    <property type="evidence" value="ECO:0007669"/>
    <property type="project" value="UniProtKB-UniRule"/>
</dbReference>
<dbReference type="PANTHER" id="PTHR10653:SF0">
    <property type="entry name" value="F-ACTIN-CAPPING PROTEIN SUBUNIT ALPHA"/>
    <property type="match status" value="1"/>
</dbReference>
<comment type="subunit">
    <text evidence="3">Heterodimer of an alpha and a beta subunit.</text>
</comment>
<dbReference type="Proteomes" id="UP001219933">
    <property type="component" value="Chromosome 1"/>
</dbReference>
<evidence type="ECO:0000256" key="2">
    <source>
        <dbReference type="ARBA" id="ARBA00023203"/>
    </source>
</evidence>
<dbReference type="GO" id="GO:0030479">
    <property type="term" value="C:actin cortical patch"/>
    <property type="evidence" value="ECO:0007669"/>
    <property type="project" value="TreeGrafter"/>
</dbReference>
<organism evidence="5 6">
    <name type="scientific">Malassezia cuniculi</name>
    <dbReference type="NCBI Taxonomy" id="948313"/>
    <lineage>
        <taxon>Eukaryota</taxon>
        <taxon>Fungi</taxon>
        <taxon>Dikarya</taxon>
        <taxon>Basidiomycota</taxon>
        <taxon>Ustilaginomycotina</taxon>
        <taxon>Malasseziomycetes</taxon>
        <taxon>Malasseziales</taxon>
        <taxon>Malasseziaceae</taxon>
        <taxon>Malassezia</taxon>
    </lineage>
</organism>
<proteinExistence type="inferred from homology"/>
<dbReference type="EMBL" id="CP119877">
    <property type="protein sequence ID" value="WFD34041.1"/>
    <property type="molecule type" value="Genomic_DNA"/>
</dbReference>
<dbReference type="InterPro" id="IPR002189">
    <property type="entry name" value="CapZ_alpha"/>
</dbReference>
<dbReference type="InterPro" id="IPR042489">
    <property type="entry name" value="CapZ_alpha_1"/>
</dbReference>
<feature type="region of interest" description="Disordered" evidence="4">
    <location>
        <begin position="147"/>
        <end position="196"/>
    </location>
</feature>
<feature type="compositionally biased region" description="Low complexity" evidence="4">
    <location>
        <begin position="180"/>
        <end position="196"/>
    </location>
</feature>
<accession>A0AAF0EP74</accession>
<dbReference type="Gene3D" id="3.30.1140.60">
    <property type="entry name" value="F-actin capping protein, alpha subunit"/>
    <property type="match status" value="1"/>
</dbReference>
<gene>
    <name evidence="5" type="primary">CAP1</name>
    <name evidence="5" type="ORF">MCUN1_000869</name>
</gene>
<dbReference type="PANTHER" id="PTHR10653">
    <property type="entry name" value="F-ACTIN-CAPPING PROTEIN SUBUNIT ALPHA"/>
    <property type="match status" value="1"/>
</dbReference>
<evidence type="ECO:0000313" key="6">
    <source>
        <dbReference type="Proteomes" id="UP001219933"/>
    </source>
</evidence>
<dbReference type="AlphaFoldDB" id="A0AAF0EP74"/>
<dbReference type="InterPro" id="IPR042276">
    <property type="entry name" value="CapZ_alpha/beta_2"/>
</dbReference>
<keyword evidence="6" id="KW-1185">Reference proteome</keyword>
<dbReference type="GO" id="GO:0008290">
    <property type="term" value="C:F-actin capping protein complex"/>
    <property type="evidence" value="ECO:0007669"/>
    <property type="project" value="UniProtKB-UniRule"/>
</dbReference>
<reference evidence="5" key="1">
    <citation type="submission" date="2023-03" db="EMBL/GenBank/DDBJ databases">
        <title>Mating type loci evolution in Malassezia.</title>
        <authorList>
            <person name="Coelho M.A."/>
        </authorList>
    </citation>
    <scope>NUCLEOTIDE SEQUENCE</scope>
    <source>
        <strain evidence="5">CBS 11721</strain>
    </source>
</reference>
<dbReference type="PRINTS" id="PR00191">
    <property type="entry name" value="FACTINCAPA"/>
</dbReference>
<keyword evidence="1 3" id="KW-0117">Actin capping</keyword>
<sequence>MASNTRDALLALLRKTPPGQFKNVYGDIKGILGAGDELADDVRAVAEQHSHEQLAVAQIAVDGADASVIVAEVARTPSGRYVSRRHGKSFAYDHVSEAASDVQPHEGHSDWAKSLDEQLVKYVEDHYENSASGVFVHGEVDSVAATAGAESGSADQAVTEEADHAEEPSDETAADPSTAVSGDNVSDGNSGSATADTDVAASVSNDVAASGSNDGAASANNDSATAASDAPVVICIVGNRYNLRNFWAGRWRSIYQYSPQSHKFTAATINVQVHYFENGNVQLNSNYAEIPQPKDGDVSSLIASIAAHEQAYQESLDQTIESLRDQAFRTLRRALPFTRQKIDWDKAVGYKLNSELQTRS</sequence>
<dbReference type="GO" id="GO:0030036">
    <property type="term" value="P:actin cytoskeleton organization"/>
    <property type="evidence" value="ECO:0007669"/>
    <property type="project" value="TreeGrafter"/>
</dbReference>
<evidence type="ECO:0000256" key="3">
    <source>
        <dbReference type="RuleBase" id="RU365077"/>
    </source>
</evidence>
<comment type="function">
    <text evidence="3">F-actin-capping proteins bind in a Ca(2+)-independent manner to the fast growing ends of actin filaments (barbed end) thereby blocking the exchange of subunits at these ends. Unlike other capping proteins (such as gelsolin and severin), these proteins do not sever actin filaments.</text>
</comment>
<dbReference type="Gene3D" id="3.90.1150.210">
    <property type="entry name" value="F-actin capping protein, beta subunit"/>
    <property type="match status" value="1"/>
</dbReference>
<evidence type="ECO:0000256" key="1">
    <source>
        <dbReference type="ARBA" id="ARBA00022467"/>
    </source>
</evidence>
<dbReference type="GO" id="GO:0051015">
    <property type="term" value="F:actin filament binding"/>
    <property type="evidence" value="ECO:0007669"/>
    <property type="project" value="TreeGrafter"/>
</dbReference>
<dbReference type="Pfam" id="PF01267">
    <property type="entry name" value="F-actin_cap_A"/>
    <property type="match status" value="1"/>
</dbReference>
<name>A0AAF0EP74_9BASI</name>
<keyword evidence="2 3" id="KW-0009">Actin-binding</keyword>
<evidence type="ECO:0000256" key="4">
    <source>
        <dbReference type="SAM" id="MobiDB-lite"/>
    </source>
</evidence>
<evidence type="ECO:0000313" key="5">
    <source>
        <dbReference type="EMBL" id="WFD34041.1"/>
    </source>
</evidence>
<protein>
    <recommendedName>
        <fullName evidence="3">F-actin-capping protein subunit alpha</fullName>
    </recommendedName>
</protein>
<dbReference type="InterPro" id="IPR037282">
    <property type="entry name" value="CapZ_alpha/beta"/>
</dbReference>
<comment type="similarity">
    <text evidence="3">Belongs to the F-actin-capping protein alpha subunit family.</text>
</comment>
<dbReference type="SUPFAM" id="SSF90096">
    <property type="entry name" value="Subunits of heterodimeric actin filament capping protein Capz"/>
    <property type="match status" value="1"/>
</dbReference>